<protein>
    <submittedName>
        <fullName evidence="1">Uncharacterized protein</fullName>
    </submittedName>
</protein>
<evidence type="ECO:0000313" key="2">
    <source>
        <dbReference type="Proteomes" id="UP000612282"/>
    </source>
</evidence>
<evidence type="ECO:0000313" key="1">
    <source>
        <dbReference type="EMBL" id="GID61772.1"/>
    </source>
</evidence>
<dbReference type="RefSeq" id="WP_203810062.1">
    <property type="nucleotide sequence ID" value="NZ_BAAAQE010000043.1"/>
</dbReference>
<gene>
    <name evidence="1" type="ORF">Aco03nite_101760</name>
</gene>
<keyword evidence="2" id="KW-1185">Reference proteome</keyword>
<organism evidence="1 2">
    <name type="scientific">Actinoplanes couchii</name>
    <dbReference type="NCBI Taxonomy" id="403638"/>
    <lineage>
        <taxon>Bacteria</taxon>
        <taxon>Bacillati</taxon>
        <taxon>Actinomycetota</taxon>
        <taxon>Actinomycetes</taxon>
        <taxon>Micromonosporales</taxon>
        <taxon>Micromonosporaceae</taxon>
        <taxon>Actinoplanes</taxon>
    </lineage>
</organism>
<dbReference type="Proteomes" id="UP000612282">
    <property type="component" value="Unassembled WGS sequence"/>
</dbReference>
<name>A0ABQ3XTC7_9ACTN</name>
<reference evidence="1 2" key="1">
    <citation type="submission" date="2021-01" db="EMBL/GenBank/DDBJ databases">
        <title>Whole genome shotgun sequence of Actinoplanes couchii NBRC 106145.</title>
        <authorList>
            <person name="Komaki H."/>
            <person name="Tamura T."/>
        </authorList>
    </citation>
    <scope>NUCLEOTIDE SEQUENCE [LARGE SCALE GENOMIC DNA]</scope>
    <source>
        <strain evidence="1 2">NBRC 106145</strain>
    </source>
</reference>
<sequence length="170" mass="19083">MTIPGPDPAEIENLLQLYCAEILTEPDPLVRYLMLTREQDVFDSLSELLRRRRGRALAEVARSVAKEQIAAETGLGSRQRVQELIESSFPSGEVTVHGGQWYRIAPDVPYEIQVIPLGVYRVEYRYNWRTCAITVDGDVNVVGPERTGSSVEARTAAGPEELRVRVRRTG</sequence>
<accession>A0ABQ3XTC7</accession>
<proteinExistence type="predicted"/>
<dbReference type="EMBL" id="BOMG01000137">
    <property type="protein sequence ID" value="GID61772.1"/>
    <property type="molecule type" value="Genomic_DNA"/>
</dbReference>
<comment type="caution">
    <text evidence="1">The sequence shown here is derived from an EMBL/GenBank/DDBJ whole genome shotgun (WGS) entry which is preliminary data.</text>
</comment>